<keyword evidence="3" id="KW-1185">Reference proteome</keyword>
<protein>
    <submittedName>
        <fullName evidence="2">GNAT family N-acetyltransferase</fullName>
    </submittedName>
</protein>
<dbReference type="SUPFAM" id="SSF55729">
    <property type="entry name" value="Acyl-CoA N-acyltransferases (Nat)"/>
    <property type="match status" value="1"/>
</dbReference>
<proteinExistence type="predicted"/>
<sequence>MLEGQLIELRSVIEQDLEDVFKWNNDEELVTLASGSDKPFQINNSMVGLKHYLEKNTLENDLVEDGQFFSIYTKDTGCHIGKCDYRDINWIVRSATIGIMIGERDHWGTGHGKDAIKVLLNYLFNTLNLNRVQIDTWSGNQRAIRFFENAGFVKEGEFREGEYIDGRFYNTIIMSILKNDYIVDQKKN</sequence>
<dbReference type="Proteomes" id="UP001203665">
    <property type="component" value="Unassembled WGS sequence"/>
</dbReference>
<dbReference type="EMBL" id="JAMQJY010000004">
    <property type="protein sequence ID" value="MCM2677493.1"/>
    <property type="molecule type" value="Genomic_DNA"/>
</dbReference>
<reference evidence="2" key="1">
    <citation type="submission" date="2022-06" db="EMBL/GenBank/DDBJ databases">
        <title>Alkalicoccobacillus porphyridii sp. nov., isolated from a marine red alga, Porphyridium purpureum and reclassification of Shouchella plakortidis and Shouchella gibsonii as Alkalicoccobacillus plakortidis comb. nov. and Alkalicoccobacillus gibsonii comb. nov.</title>
        <authorList>
            <person name="Kim K.H."/>
            <person name="Lee J.K."/>
            <person name="Han D.M."/>
            <person name="Baek J.H."/>
            <person name="Jeon C.O."/>
        </authorList>
    </citation>
    <scope>NUCLEOTIDE SEQUENCE</scope>
    <source>
        <strain evidence="2">DSM 19153</strain>
    </source>
</reference>
<dbReference type="PANTHER" id="PTHR43415">
    <property type="entry name" value="SPERMIDINE N(1)-ACETYLTRANSFERASE"/>
    <property type="match status" value="1"/>
</dbReference>
<gene>
    <name evidence="2" type="ORF">NDM98_19950</name>
</gene>
<accession>A0ABT0XNL0</accession>
<organism evidence="2 3">
    <name type="scientific">Alkalicoccobacillus plakortidis</name>
    <dbReference type="NCBI Taxonomy" id="444060"/>
    <lineage>
        <taxon>Bacteria</taxon>
        <taxon>Bacillati</taxon>
        <taxon>Bacillota</taxon>
        <taxon>Bacilli</taxon>
        <taxon>Bacillales</taxon>
        <taxon>Bacillaceae</taxon>
        <taxon>Alkalicoccobacillus</taxon>
    </lineage>
</organism>
<comment type="caution">
    <text evidence="2">The sequence shown here is derived from an EMBL/GenBank/DDBJ whole genome shotgun (WGS) entry which is preliminary data.</text>
</comment>
<dbReference type="InterPro" id="IPR000182">
    <property type="entry name" value="GNAT_dom"/>
</dbReference>
<evidence type="ECO:0000313" key="3">
    <source>
        <dbReference type="Proteomes" id="UP001203665"/>
    </source>
</evidence>
<dbReference type="RefSeq" id="WP_251611298.1">
    <property type="nucleotide sequence ID" value="NZ_JAMQJY010000004.1"/>
</dbReference>
<dbReference type="Pfam" id="PF13302">
    <property type="entry name" value="Acetyltransf_3"/>
    <property type="match status" value="1"/>
</dbReference>
<dbReference type="PANTHER" id="PTHR43415:SF3">
    <property type="entry name" value="GNAT-FAMILY ACETYLTRANSFERASE"/>
    <property type="match status" value="1"/>
</dbReference>
<evidence type="ECO:0000313" key="2">
    <source>
        <dbReference type="EMBL" id="MCM2677493.1"/>
    </source>
</evidence>
<dbReference type="Gene3D" id="3.40.630.30">
    <property type="match status" value="1"/>
</dbReference>
<dbReference type="PROSITE" id="PS51186">
    <property type="entry name" value="GNAT"/>
    <property type="match status" value="1"/>
</dbReference>
<evidence type="ECO:0000259" key="1">
    <source>
        <dbReference type="PROSITE" id="PS51186"/>
    </source>
</evidence>
<dbReference type="InterPro" id="IPR016181">
    <property type="entry name" value="Acyl_CoA_acyltransferase"/>
</dbReference>
<name>A0ABT0XNL0_9BACI</name>
<feature type="domain" description="N-acetyltransferase" evidence="1">
    <location>
        <begin position="7"/>
        <end position="179"/>
    </location>
</feature>